<gene>
    <name evidence="4" type="ORF">Q664_07790</name>
</gene>
<dbReference type="SUPFAM" id="SSF64182">
    <property type="entry name" value="DHH phosphoesterases"/>
    <property type="match status" value="1"/>
</dbReference>
<dbReference type="InterPro" id="IPR001667">
    <property type="entry name" value="DDH_dom"/>
</dbReference>
<evidence type="ECO:0000256" key="1">
    <source>
        <dbReference type="SAM" id="MobiDB-lite"/>
    </source>
</evidence>
<dbReference type="InterPro" id="IPR003156">
    <property type="entry name" value="DHHA1_dom"/>
</dbReference>
<dbReference type="PANTHER" id="PTHR47618">
    <property type="entry name" value="BIFUNCTIONAL OLIGORIBONUCLEASE AND PAP PHOSPHATASE NRNA"/>
    <property type="match status" value="1"/>
</dbReference>
<sequence length="375" mass="41281">MPATPTANSRRTPGGGEGPEPAPPRLANLPARAKLERLLRVAQGHKKALVLTHDNPDPDSIAAAVALAQLLKERADVEEARVGYGGIIGRAENIAFVKVLRLPVVPIAQLDLDEYDLLALVDTQPPTGNHAIPPRLRGEVDIVIDHHPLRNESLESPFADVGGDFGSTSTMLVEYLRAAGLEPSTEVATALFYGLKADTRDLGRETTQTDIDTYLWLFPRMQKHLLAQIEHPELPARYFQLYHTAFERAKVYGDTAIVTDLEEVYSPDMVAEVAERLMFLEGMKWSLAYATYRNQLFMSLRVKDRRMNAGRLIREICEDYGGSSGGHGSMAGARIPLSGRATQRKAVKRELVRKFLEAFGVADERPVGLLSAPSP</sequence>
<dbReference type="Pfam" id="PF01368">
    <property type="entry name" value="DHH"/>
    <property type="match status" value="1"/>
</dbReference>
<dbReference type="RefSeq" id="WP_043391578.1">
    <property type="nucleotide sequence ID" value="NZ_JPMI01000045.1"/>
</dbReference>
<feature type="domain" description="DHHA1" evidence="3">
    <location>
        <begin position="255"/>
        <end position="341"/>
    </location>
</feature>
<feature type="compositionally biased region" description="Polar residues" evidence="1">
    <location>
        <begin position="1"/>
        <end position="11"/>
    </location>
</feature>
<dbReference type="InterPro" id="IPR038763">
    <property type="entry name" value="DHH_sf"/>
</dbReference>
<dbReference type="AlphaFoldDB" id="A0A084SYX2"/>
<proteinExistence type="predicted"/>
<dbReference type="GO" id="GO:0003676">
    <property type="term" value="F:nucleic acid binding"/>
    <property type="evidence" value="ECO:0007669"/>
    <property type="project" value="InterPro"/>
</dbReference>
<protein>
    <submittedName>
        <fullName evidence="4">Recombinase RecJ</fullName>
    </submittedName>
</protein>
<dbReference type="EMBL" id="JPMI01000045">
    <property type="protein sequence ID" value="KFA93657.1"/>
    <property type="molecule type" value="Genomic_DNA"/>
</dbReference>
<evidence type="ECO:0000259" key="2">
    <source>
        <dbReference type="Pfam" id="PF01368"/>
    </source>
</evidence>
<reference evidence="4 5" key="1">
    <citation type="submission" date="2014-07" db="EMBL/GenBank/DDBJ databases">
        <title>Draft Genome Sequence of Gephyronic Acid Producer, Cystobacter violaceus Strain Cb vi76.</title>
        <authorList>
            <person name="Stevens D.C."/>
            <person name="Young J."/>
            <person name="Carmichael R."/>
            <person name="Tan J."/>
            <person name="Taylor R.E."/>
        </authorList>
    </citation>
    <scope>NUCLEOTIDE SEQUENCE [LARGE SCALE GENOMIC DNA]</scope>
    <source>
        <strain evidence="4 5">Cb vi76</strain>
    </source>
</reference>
<evidence type="ECO:0000313" key="4">
    <source>
        <dbReference type="EMBL" id="KFA93657.1"/>
    </source>
</evidence>
<accession>A0A084SYX2</accession>
<dbReference type="Proteomes" id="UP000028547">
    <property type="component" value="Unassembled WGS sequence"/>
</dbReference>
<feature type="domain" description="DDH" evidence="2">
    <location>
        <begin position="48"/>
        <end position="194"/>
    </location>
</feature>
<organism evidence="4 5">
    <name type="scientific">Archangium violaceum Cb vi76</name>
    <dbReference type="NCBI Taxonomy" id="1406225"/>
    <lineage>
        <taxon>Bacteria</taxon>
        <taxon>Pseudomonadati</taxon>
        <taxon>Myxococcota</taxon>
        <taxon>Myxococcia</taxon>
        <taxon>Myxococcales</taxon>
        <taxon>Cystobacterineae</taxon>
        <taxon>Archangiaceae</taxon>
        <taxon>Archangium</taxon>
    </lineage>
</organism>
<name>A0A084SYX2_9BACT</name>
<comment type="caution">
    <text evidence="4">The sequence shown here is derived from an EMBL/GenBank/DDBJ whole genome shotgun (WGS) entry which is preliminary data.</text>
</comment>
<evidence type="ECO:0000313" key="5">
    <source>
        <dbReference type="Proteomes" id="UP000028547"/>
    </source>
</evidence>
<feature type="region of interest" description="Disordered" evidence="1">
    <location>
        <begin position="1"/>
        <end position="26"/>
    </location>
</feature>
<dbReference type="InterPro" id="IPR051319">
    <property type="entry name" value="Oligoribo/pAp-PDE_c-di-AMP_PDE"/>
</dbReference>
<dbReference type="PANTHER" id="PTHR47618:SF1">
    <property type="entry name" value="BIFUNCTIONAL OLIGORIBONUCLEASE AND PAP PHOSPHATASE NRNA"/>
    <property type="match status" value="1"/>
</dbReference>
<dbReference type="Gene3D" id="3.90.1640.10">
    <property type="entry name" value="inorganic pyrophosphatase (n-terminal core)"/>
    <property type="match status" value="1"/>
</dbReference>
<evidence type="ECO:0000259" key="3">
    <source>
        <dbReference type="Pfam" id="PF02272"/>
    </source>
</evidence>
<dbReference type="Pfam" id="PF02272">
    <property type="entry name" value="DHHA1"/>
    <property type="match status" value="1"/>
</dbReference>